<evidence type="ECO:0000313" key="5">
    <source>
        <dbReference type="Proteomes" id="UP001597365"/>
    </source>
</evidence>
<feature type="chain" id="PRO_5045890468" evidence="2">
    <location>
        <begin position="26"/>
        <end position="249"/>
    </location>
</feature>
<proteinExistence type="predicted"/>
<comment type="caution">
    <text evidence="4">The sequence shown here is derived from an EMBL/GenBank/DDBJ whole genome shotgun (WGS) entry which is preliminary data.</text>
</comment>
<dbReference type="InterPro" id="IPR025326">
    <property type="entry name" value="DUF4232"/>
</dbReference>
<keyword evidence="5" id="KW-1185">Reference proteome</keyword>
<feature type="region of interest" description="Disordered" evidence="1">
    <location>
        <begin position="34"/>
        <end position="115"/>
    </location>
</feature>
<accession>A0ABW4PTT5</accession>
<dbReference type="PROSITE" id="PS51257">
    <property type="entry name" value="PROKAR_LIPOPROTEIN"/>
    <property type="match status" value="1"/>
</dbReference>
<sequence length="249" mass="25111">MFRTRRMPRFAVAAALAAASLSVAACQSGTGVERSGAHAERSAAPAQGAPRGSAAPEGATPEGAAPEGAASEGAAGAGGGEDVRAEPAGHRQQDGRDAREPRAGGDGASLPGRCGASDVEFTLRSVLRPINHMLLTVTNTGGTVCDVYGYPFLRFDGAQAPTPPVEDSIPQAVVSLRPGESAHAGITTYTPDNGEAVEVTGLGVLLADRDGRAVEGDRPVALALPGGTAVNAGARVTYWQTDPGTALQY</sequence>
<feature type="signal peptide" evidence="2">
    <location>
        <begin position="1"/>
        <end position="25"/>
    </location>
</feature>
<evidence type="ECO:0000256" key="1">
    <source>
        <dbReference type="SAM" id="MobiDB-lite"/>
    </source>
</evidence>
<organism evidence="4 5">
    <name type="scientific">Streptomyces desertarenae</name>
    <dbReference type="NCBI Taxonomy" id="2666184"/>
    <lineage>
        <taxon>Bacteria</taxon>
        <taxon>Bacillati</taxon>
        <taxon>Actinomycetota</taxon>
        <taxon>Actinomycetes</taxon>
        <taxon>Kitasatosporales</taxon>
        <taxon>Streptomycetaceae</taxon>
        <taxon>Streptomyces</taxon>
    </lineage>
</organism>
<name>A0ABW4PTT5_9ACTN</name>
<dbReference type="Proteomes" id="UP001597365">
    <property type="component" value="Unassembled WGS sequence"/>
</dbReference>
<gene>
    <name evidence="4" type="ORF">ACFSJS_26680</name>
</gene>
<evidence type="ECO:0000259" key="3">
    <source>
        <dbReference type="Pfam" id="PF14016"/>
    </source>
</evidence>
<evidence type="ECO:0000256" key="2">
    <source>
        <dbReference type="SAM" id="SignalP"/>
    </source>
</evidence>
<keyword evidence="2" id="KW-0732">Signal</keyword>
<dbReference type="RefSeq" id="WP_380904836.1">
    <property type="nucleotide sequence ID" value="NZ_JBHUFU010000027.1"/>
</dbReference>
<protein>
    <submittedName>
        <fullName evidence="4">DUF4232 domain-containing protein</fullName>
    </submittedName>
</protein>
<feature type="compositionally biased region" description="Basic and acidic residues" evidence="1">
    <location>
        <begin position="81"/>
        <end position="103"/>
    </location>
</feature>
<evidence type="ECO:0000313" key="4">
    <source>
        <dbReference type="EMBL" id="MFD1833200.1"/>
    </source>
</evidence>
<reference evidence="5" key="1">
    <citation type="journal article" date="2019" name="Int. J. Syst. Evol. Microbiol.">
        <title>The Global Catalogue of Microorganisms (GCM) 10K type strain sequencing project: providing services to taxonomists for standard genome sequencing and annotation.</title>
        <authorList>
            <consortium name="The Broad Institute Genomics Platform"/>
            <consortium name="The Broad Institute Genome Sequencing Center for Infectious Disease"/>
            <person name="Wu L."/>
            <person name="Ma J."/>
        </authorList>
    </citation>
    <scope>NUCLEOTIDE SEQUENCE [LARGE SCALE GENOMIC DNA]</scope>
    <source>
        <strain evidence="5">CGMCC 4.7455</strain>
    </source>
</reference>
<feature type="domain" description="DUF4232" evidence="3">
    <location>
        <begin position="114"/>
        <end position="240"/>
    </location>
</feature>
<feature type="compositionally biased region" description="Low complexity" evidence="1">
    <location>
        <begin position="52"/>
        <end position="74"/>
    </location>
</feature>
<dbReference type="EMBL" id="JBHUFU010000027">
    <property type="protein sequence ID" value="MFD1833200.1"/>
    <property type="molecule type" value="Genomic_DNA"/>
</dbReference>
<dbReference type="Pfam" id="PF14016">
    <property type="entry name" value="DUF4232"/>
    <property type="match status" value="1"/>
</dbReference>